<dbReference type="AlphaFoldDB" id="A0A6J6GH07"/>
<gene>
    <name evidence="1" type="ORF">UFOPK1722_02082</name>
</gene>
<name>A0A6J6GH07_9ZZZZ</name>
<reference evidence="1" key="1">
    <citation type="submission" date="2020-05" db="EMBL/GenBank/DDBJ databases">
        <authorList>
            <person name="Chiriac C."/>
            <person name="Salcher M."/>
            <person name="Ghai R."/>
            <person name="Kavagutti S V."/>
        </authorList>
    </citation>
    <scope>NUCLEOTIDE SEQUENCE</scope>
</reference>
<accession>A0A6J6GH07</accession>
<evidence type="ECO:0000313" key="1">
    <source>
        <dbReference type="EMBL" id="CAB4598943.1"/>
    </source>
</evidence>
<dbReference type="EMBL" id="CAEZTS010000280">
    <property type="protein sequence ID" value="CAB4598943.1"/>
    <property type="molecule type" value="Genomic_DNA"/>
</dbReference>
<organism evidence="1">
    <name type="scientific">freshwater metagenome</name>
    <dbReference type="NCBI Taxonomy" id="449393"/>
    <lineage>
        <taxon>unclassified sequences</taxon>
        <taxon>metagenomes</taxon>
        <taxon>ecological metagenomes</taxon>
    </lineage>
</organism>
<proteinExistence type="predicted"/>
<sequence>MKKLLGSAVGIASVLSLCALPSQVNAGADSSQKDILGIAGSDTTTFVMEALSAAHNTNSRYNPNKDRAVNIPPLLAANPSVETGESTAVSANKAWLADARSTWPGGIVLPADNDCKVNLVFGGYGSRDLNTDGDTGDGAVGTPASWEGATIATADLNADTDTNDVGETWYLGLVPPNGSGNGRGAVEGTSQNGLVYNGATGPGGTAGSACIDIARSSSRSTSTKLEGWAFALDAIDWTYFSGNDHGVAQTGLTKTQLGKIYTCYSGTRVDPNSSGTADQVGDRIPGYPEFSLWGDVTGNTTDTDPIRAYRVQLGSGTGTDVATTLIGKASNNDSDFLANCDGFGGVDRDGNPSTSFTPFTQVQEHDCRNVSDANKPDAICFYGYSRWVIQAKALETDKRNGAVFGKFANTGDLKRPSFSSINETTARFEGTRLVYNYVGLTSTTGTLYPRIEDSRRFVGVSIQPAGCSDGVEGGTDDCNFDGDTADTGVAVGGVPGFICGDLTARKIIAAYGLKPLPLAATDPTNGALGQSYCRLNKAL</sequence>
<protein>
    <submittedName>
        <fullName evidence="1">Unannotated protein</fullName>
    </submittedName>
</protein>